<feature type="chain" id="PRO_5045417771" description="Secreted protein" evidence="1">
    <location>
        <begin position="28"/>
        <end position="82"/>
    </location>
</feature>
<reference evidence="3" key="1">
    <citation type="journal article" date="2019" name="Int. J. Syst. Evol. Microbiol.">
        <title>The Global Catalogue of Microorganisms (GCM) 10K type strain sequencing project: providing services to taxonomists for standard genome sequencing and annotation.</title>
        <authorList>
            <consortium name="The Broad Institute Genomics Platform"/>
            <consortium name="The Broad Institute Genome Sequencing Center for Infectious Disease"/>
            <person name="Wu L."/>
            <person name="Ma J."/>
        </authorList>
    </citation>
    <scope>NUCLEOTIDE SEQUENCE [LARGE SCALE GENOMIC DNA]</scope>
    <source>
        <strain evidence="3">CGMCC 4.7248</strain>
    </source>
</reference>
<gene>
    <name evidence="2" type="ORF">ACFPZJ_29305</name>
</gene>
<accession>A0ABW0UW63</accession>
<feature type="signal peptide" evidence="1">
    <location>
        <begin position="1"/>
        <end position="27"/>
    </location>
</feature>
<dbReference type="EMBL" id="JBHSNY010000011">
    <property type="protein sequence ID" value="MFC5637797.1"/>
    <property type="molecule type" value="Genomic_DNA"/>
</dbReference>
<evidence type="ECO:0000313" key="2">
    <source>
        <dbReference type="EMBL" id="MFC5637797.1"/>
    </source>
</evidence>
<keyword evidence="1" id="KW-0732">Signal</keyword>
<name>A0ABW0UW63_9ACTN</name>
<dbReference type="Proteomes" id="UP001596154">
    <property type="component" value="Unassembled WGS sequence"/>
</dbReference>
<comment type="caution">
    <text evidence="2">The sequence shown here is derived from an EMBL/GenBank/DDBJ whole genome shotgun (WGS) entry which is preliminary data.</text>
</comment>
<sequence>MQKLRKAAAVAAMVGGIGLVGSGVAQADGYHDYHDAFDIFVGNAQFVECEQTFEAGDIAVTGGPGDTEANTGNFCTVIGSAD</sequence>
<evidence type="ECO:0000313" key="3">
    <source>
        <dbReference type="Proteomes" id="UP001596154"/>
    </source>
</evidence>
<dbReference type="RefSeq" id="WP_381028327.1">
    <property type="nucleotide sequence ID" value="NZ_JBHSNY010000011.1"/>
</dbReference>
<proteinExistence type="predicted"/>
<organism evidence="2 3">
    <name type="scientific">Streptomyces bullii</name>
    <dbReference type="NCBI Taxonomy" id="349910"/>
    <lineage>
        <taxon>Bacteria</taxon>
        <taxon>Bacillati</taxon>
        <taxon>Actinomycetota</taxon>
        <taxon>Actinomycetes</taxon>
        <taxon>Kitasatosporales</taxon>
        <taxon>Streptomycetaceae</taxon>
        <taxon>Streptomyces</taxon>
    </lineage>
</organism>
<keyword evidence="3" id="KW-1185">Reference proteome</keyword>
<evidence type="ECO:0000256" key="1">
    <source>
        <dbReference type="SAM" id="SignalP"/>
    </source>
</evidence>
<evidence type="ECO:0008006" key="4">
    <source>
        <dbReference type="Google" id="ProtNLM"/>
    </source>
</evidence>
<protein>
    <recommendedName>
        <fullName evidence="4">Secreted protein</fullName>
    </recommendedName>
</protein>